<reference evidence="2" key="2">
    <citation type="journal article" date="2015" name="Fish Shellfish Immunol.">
        <title>Early steps in the European eel (Anguilla anguilla)-Vibrio vulnificus interaction in the gills: Role of the RtxA13 toxin.</title>
        <authorList>
            <person name="Callol A."/>
            <person name="Pajuelo D."/>
            <person name="Ebbesson L."/>
            <person name="Teles M."/>
            <person name="MacKenzie S."/>
            <person name="Amaro C."/>
        </authorList>
    </citation>
    <scope>NUCLEOTIDE SEQUENCE</scope>
</reference>
<reference evidence="2" key="1">
    <citation type="submission" date="2014-11" db="EMBL/GenBank/DDBJ databases">
        <authorList>
            <person name="Amaro Gonzalez C."/>
        </authorList>
    </citation>
    <scope>NUCLEOTIDE SEQUENCE</scope>
</reference>
<evidence type="ECO:0000313" key="2">
    <source>
        <dbReference type="EMBL" id="JAH72211.1"/>
    </source>
</evidence>
<feature type="transmembrane region" description="Helical" evidence="1">
    <location>
        <begin position="20"/>
        <end position="36"/>
    </location>
</feature>
<dbReference type="AlphaFoldDB" id="A0A0E9V2I1"/>
<evidence type="ECO:0000256" key="1">
    <source>
        <dbReference type="SAM" id="Phobius"/>
    </source>
</evidence>
<proteinExistence type="predicted"/>
<protein>
    <submittedName>
        <fullName evidence="2">Uncharacterized protein</fullName>
    </submittedName>
</protein>
<keyword evidence="1" id="KW-1133">Transmembrane helix</keyword>
<dbReference type="EMBL" id="GBXM01036366">
    <property type="protein sequence ID" value="JAH72211.1"/>
    <property type="molecule type" value="Transcribed_RNA"/>
</dbReference>
<organism evidence="2">
    <name type="scientific">Anguilla anguilla</name>
    <name type="common">European freshwater eel</name>
    <name type="synonym">Muraena anguilla</name>
    <dbReference type="NCBI Taxonomy" id="7936"/>
    <lineage>
        <taxon>Eukaryota</taxon>
        <taxon>Metazoa</taxon>
        <taxon>Chordata</taxon>
        <taxon>Craniata</taxon>
        <taxon>Vertebrata</taxon>
        <taxon>Euteleostomi</taxon>
        <taxon>Actinopterygii</taxon>
        <taxon>Neopterygii</taxon>
        <taxon>Teleostei</taxon>
        <taxon>Anguilliformes</taxon>
        <taxon>Anguillidae</taxon>
        <taxon>Anguilla</taxon>
    </lineage>
</organism>
<accession>A0A0E9V2I1</accession>
<keyword evidence="1" id="KW-0472">Membrane</keyword>
<sequence>MKINNLVSSIQFLQILQHKLVLLFMIAVIALSETLLPEEITRLFEMPKYNSVPLLLKRKSRWWSIHP</sequence>
<name>A0A0E9V2I1_ANGAN</name>
<keyword evidence="1" id="KW-0812">Transmembrane</keyword>